<feature type="region of interest" description="Disordered" evidence="1">
    <location>
        <begin position="333"/>
        <end position="364"/>
    </location>
</feature>
<sequence length="538" mass="58114">MWGSPREHGREFVLIDVCSGSVTNGGRLPTETCCVDCLDDQPPSKKNALADKRVEGSEAASFLSGSEKELKVANFRSNFSDTPDSRANRAWMMNVLRDRALKRDDIAADSTAGGAARAGVAPGDCGEDHDRSGNIAHPVFRRALKNVDCGDCGRFRRDGPPHGGGLCSVGPRPPRGDGHDRRRRPVEEARRQHLRLPPRTAVGGGALPISPRRRVGPDRRRRGGLERLRRHGGEARPGPRGHRGTRHGGPGPDRRLEVVLAPGRRTRPAERRRGRRRRRRDGVVPEHVGVEDRGEGGRSHGQQAGTGHPTPLQHEGGARPGLESRRHAFALAEEPGSGGRPRAAHPEGGRLAPSQHGERSQPIGFGEEVGDLVEFPRGQRVDGCEAGELSLAHRLGQRAPWSQRRLRREPDQEEGQAEEGDERPEQAQRREQHTLRRGPPAGLLEALRPQQVLPLPAVRGGAGGGRGAGPRRLGGGERAGRRAGVGARGPGPGGRVPRGVLRHVRGGHGRVRRVLRGLRQVAIGKSGFEAVREPLVLG</sequence>
<feature type="region of interest" description="Disordered" evidence="1">
    <location>
        <begin position="110"/>
        <end position="132"/>
    </location>
</feature>
<dbReference type="OMA" id="VANFRSN"/>
<keyword evidence="3" id="KW-1185">Reference proteome</keyword>
<dbReference type="AlphaFoldDB" id="K0TKZ7"/>
<feature type="compositionally biased region" description="Basic and acidic residues" evidence="1">
    <location>
        <begin position="215"/>
        <end position="234"/>
    </location>
</feature>
<evidence type="ECO:0000313" key="2">
    <source>
        <dbReference type="EMBL" id="EJK71442.1"/>
    </source>
</evidence>
<feature type="compositionally biased region" description="Low complexity" evidence="1">
    <location>
        <begin position="110"/>
        <end position="123"/>
    </location>
</feature>
<comment type="caution">
    <text evidence="2">The sequence shown here is derived from an EMBL/GenBank/DDBJ whole genome shotgun (WGS) entry which is preliminary data.</text>
</comment>
<feature type="compositionally biased region" description="Acidic residues" evidence="1">
    <location>
        <begin position="411"/>
        <end position="422"/>
    </location>
</feature>
<gene>
    <name evidence="2" type="ORF">THAOC_07114</name>
</gene>
<feature type="region of interest" description="Disordered" evidence="1">
    <location>
        <begin position="399"/>
        <end position="499"/>
    </location>
</feature>
<evidence type="ECO:0000256" key="1">
    <source>
        <dbReference type="SAM" id="MobiDB-lite"/>
    </source>
</evidence>
<name>K0TKZ7_THAOC</name>
<proteinExistence type="predicted"/>
<feature type="compositionally biased region" description="Basic and acidic residues" evidence="1">
    <location>
        <begin position="281"/>
        <end position="298"/>
    </location>
</feature>
<feature type="compositionally biased region" description="Basic and acidic residues" evidence="1">
    <location>
        <begin position="174"/>
        <end position="191"/>
    </location>
</feature>
<reference evidence="2 3" key="1">
    <citation type="journal article" date="2012" name="Genome Biol.">
        <title>Genome and low-iron response of an oceanic diatom adapted to chronic iron limitation.</title>
        <authorList>
            <person name="Lommer M."/>
            <person name="Specht M."/>
            <person name="Roy A.S."/>
            <person name="Kraemer L."/>
            <person name="Andreson R."/>
            <person name="Gutowska M.A."/>
            <person name="Wolf J."/>
            <person name="Bergner S.V."/>
            <person name="Schilhabel M.B."/>
            <person name="Klostermeier U.C."/>
            <person name="Beiko R.G."/>
            <person name="Rosenstiel P."/>
            <person name="Hippler M."/>
            <person name="Laroche J."/>
        </authorList>
    </citation>
    <scope>NUCLEOTIDE SEQUENCE [LARGE SCALE GENOMIC DNA]</scope>
    <source>
        <strain evidence="2 3">CCMP1005</strain>
    </source>
</reference>
<feature type="compositionally biased region" description="Basic residues" evidence="1">
    <location>
        <begin position="264"/>
        <end position="280"/>
    </location>
</feature>
<protein>
    <submittedName>
        <fullName evidence="2">Uncharacterized protein</fullName>
    </submittedName>
</protein>
<evidence type="ECO:0000313" key="3">
    <source>
        <dbReference type="Proteomes" id="UP000266841"/>
    </source>
</evidence>
<organism evidence="2 3">
    <name type="scientific">Thalassiosira oceanica</name>
    <name type="common">Marine diatom</name>
    <dbReference type="NCBI Taxonomy" id="159749"/>
    <lineage>
        <taxon>Eukaryota</taxon>
        <taxon>Sar</taxon>
        <taxon>Stramenopiles</taxon>
        <taxon>Ochrophyta</taxon>
        <taxon>Bacillariophyta</taxon>
        <taxon>Coscinodiscophyceae</taxon>
        <taxon>Thalassiosirophycidae</taxon>
        <taxon>Thalassiosirales</taxon>
        <taxon>Thalassiosiraceae</taxon>
        <taxon>Thalassiosira</taxon>
    </lineage>
</organism>
<feature type="compositionally biased region" description="Gly residues" evidence="1">
    <location>
        <begin position="486"/>
        <end position="496"/>
    </location>
</feature>
<dbReference type="Proteomes" id="UP000266841">
    <property type="component" value="Unassembled WGS sequence"/>
</dbReference>
<feature type="region of interest" description="Disordered" evidence="1">
    <location>
        <begin position="156"/>
        <end position="320"/>
    </location>
</feature>
<dbReference type="EMBL" id="AGNL01007217">
    <property type="protein sequence ID" value="EJK71442.1"/>
    <property type="molecule type" value="Genomic_DNA"/>
</dbReference>
<feature type="compositionally biased region" description="Basic and acidic residues" evidence="1">
    <location>
        <begin position="423"/>
        <end position="434"/>
    </location>
</feature>
<accession>K0TKZ7</accession>
<feature type="compositionally biased region" description="Gly residues" evidence="1">
    <location>
        <begin position="460"/>
        <end position="473"/>
    </location>
</feature>